<proteinExistence type="predicted"/>
<evidence type="ECO:0000256" key="1">
    <source>
        <dbReference type="SAM" id="MobiDB-lite"/>
    </source>
</evidence>
<dbReference type="AlphaFoldDB" id="A0A2I0JQP3"/>
<dbReference type="Proteomes" id="UP000233551">
    <property type="component" value="Unassembled WGS sequence"/>
</dbReference>
<name>A0A2I0JQP3_PUNGR</name>
<gene>
    <name evidence="2" type="ORF">CRG98_021007</name>
</gene>
<comment type="caution">
    <text evidence="2">The sequence shown here is derived from an EMBL/GenBank/DDBJ whole genome shotgun (WGS) entry which is preliminary data.</text>
</comment>
<reference evidence="2 3" key="1">
    <citation type="submission" date="2017-11" db="EMBL/GenBank/DDBJ databases">
        <title>De-novo sequencing of pomegranate (Punica granatum L.) genome.</title>
        <authorList>
            <person name="Akparov Z."/>
            <person name="Amiraslanov A."/>
            <person name="Hajiyeva S."/>
            <person name="Abbasov M."/>
            <person name="Kaur K."/>
            <person name="Hamwieh A."/>
            <person name="Solovyev V."/>
            <person name="Salamov A."/>
            <person name="Braich B."/>
            <person name="Kosarev P."/>
            <person name="Mahmoud A."/>
            <person name="Hajiyev E."/>
            <person name="Babayeva S."/>
            <person name="Izzatullayeva V."/>
            <person name="Mammadov A."/>
            <person name="Mammadov A."/>
            <person name="Sharifova S."/>
            <person name="Ojaghi J."/>
            <person name="Eynullazada K."/>
            <person name="Bayramov B."/>
            <person name="Abdulazimova A."/>
            <person name="Shahmuradov I."/>
        </authorList>
    </citation>
    <scope>NUCLEOTIDE SEQUENCE [LARGE SCALE GENOMIC DNA]</scope>
    <source>
        <strain evidence="3">cv. AG2017</strain>
        <tissue evidence="2">Leaf</tissue>
    </source>
</reference>
<dbReference type="EMBL" id="PGOL01001356">
    <property type="protein sequence ID" value="PKI58618.1"/>
    <property type="molecule type" value="Genomic_DNA"/>
</dbReference>
<evidence type="ECO:0000313" key="2">
    <source>
        <dbReference type="EMBL" id="PKI58618.1"/>
    </source>
</evidence>
<feature type="region of interest" description="Disordered" evidence="1">
    <location>
        <begin position="134"/>
        <end position="168"/>
    </location>
</feature>
<protein>
    <submittedName>
        <fullName evidence="2">Uncharacterized protein</fullName>
    </submittedName>
</protein>
<sequence>MAMPDQASPWPYCTCTVRFSLRKLAEIHKLPSLREGRRDSATLAVGPDNLEAKGGSRFRDVKTTAFHSAGEIYMASQIRIHRAKTGPGRSVGGVAAKVDGRQWRRERQWRRRPTELGSFRFFPAKNLKYEVGGRLQIRPEKGTRIPQNSKSDPTKSRGTRALKRDRIG</sequence>
<accession>A0A2I0JQP3</accession>
<organism evidence="2 3">
    <name type="scientific">Punica granatum</name>
    <name type="common">Pomegranate</name>
    <dbReference type="NCBI Taxonomy" id="22663"/>
    <lineage>
        <taxon>Eukaryota</taxon>
        <taxon>Viridiplantae</taxon>
        <taxon>Streptophyta</taxon>
        <taxon>Embryophyta</taxon>
        <taxon>Tracheophyta</taxon>
        <taxon>Spermatophyta</taxon>
        <taxon>Magnoliopsida</taxon>
        <taxon>eudicotyledons</taxon>
        <taxon>Gunneridae</taxon>
        <taxon>Pentapetalae</taxon>
        <taxon>rosids</taxon>
        <taxon>malvids</taxon>
        <taxon>Myrtales</taxon>
        <taxon>Lythraceae</taxon>
        <taxon>Punica</taxon>
    </lineage>
</organism>
<keyword evidence="3" id="KW-1185">Reference proteome</keyword>
<evidence type="ECO:0000313" key="3">
    <source>
        <dbReference type="Proteomes" id="UP000233551"/>
    </source>
</evidence>